<comment type="similarity">
    <text evidence="2">Belongs to the EamA transporter family.</text>
</comment>
<reference evidence="9" key="1">
    <citation type="submission" date="2022-06" db="EMBL/GenBank/DDBJ databases">
        <title>Genomic Encyclopedia of Archaeal and Bacterial Type Strains, Phase II (KMG-II): from individual species to whole genera.</title>
        <authorList>
            <person name="Goeker M."/>
        </authorList>
    </citation>
    <scope>NUCLEOTIDE SEQUENCE</scope>
    <source>
        <strain evidence="9">DSM 43935</strain>
    </source>
</reference>
<keyword evidence="4 7" id="KW-0812">Transmembrane</keyword>
<dbReference type="InterPro" id="IPR051258">
    <property type="entry name" value="Diverse_Substrate_Transporter"/>
</dbReference>
<dbReference type="InterPro" id="IPR000620">
    <property type="entry name" value="EamA_dom"/>
</dbReference>
<organism evidence="9 10">
    <name type="scientific">Goodfellowiella coeruleoviolacea</name>
    <dbReference type="NCBI Taxonomy" id="334858"/>
    <lineage>
        <taxon>Bacteria</taxon>
        <taxon>Bacillati</taxon>
        <taxon>Actinomycetota</taxon>
        <taxon>Actinomycetes</taxon>
        <taxon>Pseudonocardiales</taxon>
        <taxon>Pseudonocardiaceae</taxon>
        <taxon>Goodfellowiella</taxon>
    </lineage>
</organism>
<dbReference type="InterPro" id="IPR037185">
    <property type="entry name" value="EmrE-like"/>
</dbReference>
<feature type="transmembrane region" description="Helical" evidence="7">
    <location>
        <begin position="242"/>
        <end position="262"/>
    </location>
</feature>
<protein>
    <submittedName>
        <fullName evidence="9">Threonine/homoserine efflux transporter RhtA</fullName>
    </submittedName>
</protein>
<evidence type="ECO:0000256" key="6">
    <source>
        <dbReference type="ARBA" id="ARBA00023136"/>
    </source>
</evidence>
<feature type="transmembrane region" description="Helical" evidence="7">
    <location>
        <begin position="114"/>
        <end position="135"/>
    </location>
</feature>
<keyword evidence="5 7" id="KW-1133">Transmembrane helix</keyword>
<evidence type="ECO:0000256" key="5">
    <source>
        <dbReference type="ARBA" id="ARBA00022989"/>
    </source>
</evidence>
<dbReference type="SUPFAM" id="SSF103481">
    <property type="entry name" value="Multidrug resistance efflux transporter EmrE"/>
    <property type="match status" value="2"/>
</dbReference>
<dbReference type="EMBL" id="JAMTCK010000019">
    <property type="protein sequence ID" value="MCP2169580.1"/>
    <property type="molecule type" value="Genomic_DNA"/>
</dbReference>
<feature type="transmembrane region" description="Helical" evidence="7">
    <location>
        <begin position="172"/>
        <end position="193"/>
    </location>
</feature>
<keyword evidence="6 7" id="KW-0472">Membrane</keyword>
<evidence type="ECO:0000259" key="8">
    <source>
        <dbReference type="Pfam" id="PF00892"/>
    </source>
</evidence>
<dbReference type="Pfam" id="PF00892">
    <property type="entry name" value="EamA"/>
    <property type="match status" value="2"/>
</dbReference>
<sequence length="308" mass="31481">MVLSSVCFGSSGLFASAVMATGWSAPQVTAVRIWLAALVLVLVVGVFRRAGLRVARSEWPLLAGYALLGVVGIQLCYFLAVSRLPVGIALLLEYLSPVLVALWVRFVRGTRLPAAAWLGTALALTGLALVAQVWQGLRLDLLGLLAGLAAAVCSAGYFLLGEHAVSTRDPLGPVTLGMAGGAVLMLLVCPPWLVPGHTLGAATTFGGWHPPVWSLLVALALLGTVAAYLIGMSALRHLPPSVASVLALIEPVLAAAAAWALLGQSLTAAQLVGGVVLLAGALIVRLAGGRPRVEPGPLAEPVPTTGSA</sequence>
<evidence type="ECO:0000313" key="10">
    <source>
        <dbReference type="Proteomes" id="UP001206128"/>
    </source>
</evidence>
<comment type="caution">
    <text evidence="9">The sequence shown here is derived from an EMBL/GenBank/DDBJ whole genome shotgun (WGS) entry which is preliminary data.</text>
</comment>
<dbReference type="PANTHER" id="PTHR42920:SF5">
    <property type="entry name" value="EAMA DOMAIN-CONTAINING PROTEIN"/>
    <property type="match status" value="1"/>
</dbReference>
<feature type="domain" description="EamA" evidence="8">
    <location>
        <begin position="142"/>
        <end position="284"/>
    </location>
</feature>
<evidence type="ECO:0000256" key="1">
    <source>
        <dbReference type="ARBA" id="ARBA00004651"/>
    </source>
</evidence>
<evidence type="ECO:0000256" key="4">
    <source>
        <dbReference type="ARBA" id="ARBA00022692"/>
    </source>
</evidence>
<feature type="domain" description="EamA" evidence="8">
    <location>
        <begin position="1"/>
        <end position="130"/>
    </location>
</feature>
<feature type="transmembrane region" description="Helical" evidence="7">
    <location>
        <begin position="59"/>
        <end position="80"/>
    </location>
</feature>
<evidence type="ECO:0000256" key="2">
    <source>
        <dbReference type="ARBA" id="ARBA00007362"/>
    </source>
</evidence>
<evidence type="ECO:0000313" key="9">
    <source>
        <dbReference type="EMBL" id="MCP2169580.1"/>
    </source>
</evidence>
<keyword evidence="3" id="KW-1003">Cell membrane</keyword>
<evidence type="ECO:0000256" key="3">
    <source>
        <dbReference type="ARBA" id="ARBA00022475"/>
    </source>
</evidence>
<keyword evidence="10" id="KW-1185">Reference proteome</keyword>
<feature type="transmembrane region" description="Helical" evidence="7">
    <location>
        <begin position="141"/>
        <end position="160"/>
    </location>
</feature>
<dbReference type="Gene3D" id="1.10.3730.20">
    <property type="match status" value="2"/>
</dbReference>
<evidence type="ECO:0000256" key="7">
    <source>
        <dbReference type="SAM" id="Phobius"/>
    </source>
</evidence>
<feature type="transmembrane region" description="Helical" evidence="7">
    <location>
        <begin position="268"/>
        <end position="288"/>
    </location>
</feature>
<dbReference type="GO" id="GO:0005886">
    <property type="term" value="C:plasma membrane"/>
    <property type="evidence" value="ECO:0007669"/>
    <property type="project" value="UniProtKB-SubCell"/>
</dbReference>
<dbReference type="PANTHER" id="PTHR42920">
    <property type="entry name" value="OS03G0707200 PROTEIN-RELATED"/>
    <property type="match status" value="1"/>
</dbReference>
<dbReference type="Proteomes" id="UP001206128">
    <property type="component" value="Unassembled WGS sequence"/>
</dbReference>
<accession>A0AAE3KJF7</accession>
<feature type="transmembrane region" description="Helical" evidence="7">
    <location>
        <begin position="86"/>
        <end position="107"/>
    </location>
</feature>
<name>A0AAE3KJF7_9PSEU</name>
<comment type="subcellular location">
    <subcellularLocation>
        <location evidence="1">Cell membrane</location>
        <topology evidence="1">Multi-pass membrane protein</topology>
    </subcellularLocation>
</comment>
<dbReference type="AlphaFoldDB" id="A0AAE3KJF7"/>
<feature type="transmembrane region" description="Helical" evidence="7">
    <location>
        <begin position="30"/>
        <end position="47"/>
    </location>
</feature>
<gene>
    <name evidence="9" type="ORF">LX83_006466</name>
</gene>
<proteinExistence type="inferred from homology"/>
<feature type="transmembrane region" description="Helical" evidence="7">
    <location>
        <begin position="213"/>
        <end position="230"/>
    </location>
</feature>